<evidence type="ECO:0000313" key="3">
    <source>
        <dbReference type="EMBL" id="GFR94586.1"/>
    </source>
</evidence>
<dbReference type="EMBL" id="BMAT01008889">
    <property type="protein sequence ID" value="GFR94586.1"/>
    <property type="molecule type" value="Genomic_DNA"/>
</dbReference>
<accession>A0AAV4HA30</accession>
<keyword evidence="4" id="KW-1185">Reference proteome</keyword>
<dbReference type="Pfam" id="PF04676">
    <property type="entry name" value="CwfJ_C_2"/>
    <property type="match status" value="1"/>
</dbReference>
<name>A0AAV4HA30_9GAST</name>
<proteinExistence type="inferred from homology"/>
<comment type="similarity">
    <text evidence="1">Belongs to the CWF19 family.</text>
</comment>
<sequence>MQGGYATVIEEEQTFSSYFGREIVGGMIDAEPGLWRKPHKQSFEDQRQKVLKFEQMWRPFDWTQNLATGD</sequence>
<dbReference type="Proteomes" id="UP000762676">
    <property type="component" value="Unassembled WGS sequence"/>
</dbReference>
<dbReference type="PANTHER" id="PTHR12072">
    <property type="entry name" value="CWF19, CELL CYCLE CONTROL PROTEIN"/>
    <property type="match status" value="1"/>
</dbReference>
<evidence type="ECO:0000313" key="4">
    <source>
        <dbReference type="Proteomes" id="UP000762676"/>
    </source>
</evidence>
<reference evidence="3 4" key="1">
    <citation type="journal article" date="2021" name="Elife">
        <title>Chloroplast acquisition without the gene transfer in kleptoplastic sea slugs, Plakobranchus ocellatus.</title>
        <authorList>
            <person name="Maeda T."/>
            <person name="Takahashi S."/>
            <person name="Yoshida T."/>
            <person name="Shimamura S."/>
            <person name="Takaki Y."/>
            <person name="Nagai Y."/>
            <person name="Toyoda A."/>
            <person name="Suzuki Y."/>
            <person name="Arimoto A."/>
            <person name="Ishii H."/>
            <person name="Satoh N."/>
            <person name="Nishiyama T."/>
            <person name="Hasebe M."/>
            <person name="Maruyama T."/>
            <person name="Minagawa J."/>
            <person name="Obokata J."/>
            <person name="Shigenobu S."/>
        </authorList>
    </citation>
    <scope>NUCLEOTIDE SEQUENCE [LARGE SCALE GENOMIC DNA]</scope>
</reference>
<dbReference type="PANTHER" id="PTHR12072:SF5">
    <property type="entry name" value="CWF19-LIKE PROTEIN 2"/>
    <property type="match status" value="1"/>
</dbReference>
<protein>
    <submittedName>
        <fullName evidence="3">CWF19-like protein 2</fullName>
    </submittedName>
</protein>
<organism evidence="3 4">
    <name type="scientific">Elysia marginata</name>
    <dbReference type="NCBI Taxonomy" id="1093978"/>
    <lineage>
        <taxon>Eukaryota</taxon>
        <taxon>Metazoa</taxon>
        <taxon>Spiralia</taxon>
        <taxon>Lophotrochozoa</taxon>
        <taxon>Mollusca</taxon>
        <taxon>Gastropoda</taxon>
        <taxon>Heterobranchia</taxon>
        <taxon>Euthyneura</taxon>
        <taxon>Panpulmonata</taxon>
        <taxon>Sacoglossa</taxon>
        <taxon>Placobranchoidea</taxon>
        <taxon>Plakobranchidae</taxon>
        <taxon>Elysia</taxon>
    </lineage>
</organism>
<evidence type="ECO:0000256" key="1">
    <source>
        <dbReference type="ARBA" id="ARBA00006795"/>
    </source>
</evidence>
<dbReference type="GO" id="GO:0071014">
    <property type="term" value="C:post-mRNA release spliceosomal complex"/>
    <property type="evidence" value="ECO:0007669"/>
    <property type="project" value="TreeGrafter"/>
</dbReference>
<dbReference type="GO" id="GO:0000398">
    <property type="term" value="P:mRNA splicing, via spliceosome"/>
    <property type="evidence" value="ECO:0007669"/>
    <property type="project" value="TreeGrafter"/>
</dbReference>
<dbReference type="AlphaFoldDB" id="A0AAV4HA30"/>
<dbReference type="InterPro" id="IPR006767">
    <property type="entry name" value="Cwf19-like_C_dom-2"/>
</dbReference>
<feature type="domain" description="Cwf19-like protein C-terminal" evidence="2">
    <location>
        <begin position="2"/>
        <end position="63"/>
    </location>
</feature>
<gene>
    <name evidence="3" type="ORF">ElyMa_004407200</name>
</gene>
<dbReference type="InterPro" id="IPR040194">
    <property type="entry name" value="Cwf19-like"/>
</dbReference>
<comment type="caution">
    <text evidence="3">The sequence shown here is derived from an EMBL/GenBank/DDBJ whole genome shotgun (WGS) entry which is preliminary data.</text>
</comment>
<evidence type="ECO:0000259" key="2">
    <source>
        <dbReference type="Pfam" id="PF04676"/>
    </source>
</evidence>